<dbReference type="Proteomes" id="UP001152614">
    <property type="component" value="Unassembled WGS sequence"/>
</dbReference>
<organism evidence="1 2">
    <name type="scientific">Lactococcus lactis</name>
    <dbReference type="NCBI Taxonomy" id="1358"/>
    <lineage>
        <taxon>Bacteria</taxon>
        <taxon>Bacillati</taxon>
        <taxon>Bacillota</taxon>
        <taxon>Bacilli</taxon>
        <taxon>Lactobacillales</taxon>
        <taxon>Streptococcaceae</taxon>
        <taxon>Lactococcus</taxon>
    </lineage>
</organism>
<name>A0A9X4NIA0_9LACT</name>
<accession>A0A9X4NIA0</accession>
<sequence length="72" mass="8331">MTMTNKGDEVQTAEITFRKSESNYTPEELSRIVDTLGRAVLKDIWNSLETEEDRAHFRSINGHIFDDNTNLE</sequence>
<comment type="caution">
    <text evidence="1">The sequence shown here is derived from an EMBL/GenBank/DDBJ whole genome shotgun (WGS) entry which is preliminary data.</text>
</comment>
<dbReference type="AlphaFoldDB" id="A0A9X4NIA0"/>
<gene>
    <name evidence="1" type="ORF">OGZ51_10450</name>
</gene>
<protein>
    <submittedName>
        <fullName evidence="1">Uncharacterized protein</fullName>
    </submittedName>
</protein>
<evidence type="ECO:0000313" key="2">
    <source>
        <dbReference type="Proteomes" id="UP001152614"/>
    </source>
</evidence>
<dbReference type="EMBL" id="JAOWLY010000010">
    <property type="protein sequence ID" value="MDG4984565.1"/>
    <property type="molecule type" value="Genomic_DNA"/>
</dbReference>
<evidence type="ECO:0000313" key="1">
    <source>
        <dbReference type="EMBL" id="MDG4984565.1"/>
    </source>
</evidence>
<reference evidence="1" key="2">
    <citation type="journal article" date="2023" name="Food Microbiol.">
        <title>Evaluation of the fermentation potential of lactic acid bacteria isolated from herbs, fruits and vegetables as starter cultures in nut-based milk alternatives.</title>
        <authorList>
            <person name="Huang W."/>
            <person name="Dong A."/>
            <person name="Pham H.T."/>
            <person name="Zhou C."/>
            <person name="Huo Z."/>
            <person name="Watjen A.P."/>
            <person name="Prakash S."/>
            <person name="Bang-Berthelsen C.H."/>
            <person name="Turner M.S."/>
        </authorList>
    </citation>
    <scope>NUCLEOTIDE SEQUENCE</scope>
    <source>
        <strain evidence="1">3</strain>
    </source>
</reference>
<proteinExistence type="predicted"/>
<reference evidence="1" key="1">
    <citation type="submission" date="2022-10" db="EMBL/GenBank/DDBJ databases">
        <authorList>
            <person name="Turner M.S."/>
            <person name="Huang W."/>
        </authorList>
    </citation>
    <scope>NUCLEOTIDE SEQUENCE</scope>
    <source>
        <strain evidence="1">3</strain>
    </source>
</reference>